<dbReference type="GO" id="GO:0006518">
    <property type="term" value="P:peptide metabolic process"/>
    <property type="evidence" value="ECO:0007669"/>
    <property type="project" value="TreeGrafter"/>
</dbReference>
<comment type="similarity">
    <text evidence="1">Belongs to the peptidase M3B family.</text>
</comment>
<protein>
    <recommendedName>
        <fullName evidence="1">Oligopeptidase F</fullName>
        <ecNumber evidence="1">3.4.24.-</ecNumber>
    </recommendedName>
</protein>
<name>A0A1M7GQS5_9FIRM</name>
<keyword evidence="1" id="KW-0482">Metalloprotease</keyword>
<dbReference type="PANTHER" id="PTHR11804">
    <property type="entry name" value="PROTEASE M3 THIMET OLIGOPEPTIDASE-RELATED"/>
    <property type="match status" value="1"/>
</dbReference>
<sequence length="598" mass="69750">MSKELKTREEIKEKYKWNLNDIYPDDQSFESELEKVLKEVKNISKLKDDFTASADNLLAALNKIITIEEQTSKLYAYAHMKYDQNTQNEKYQNYKNKAVMCYNKLSNSTSFMVPAIIQLGEKKLNKFKEVEVELEFYNHFFDDILRQKDHYLSAEEEKILALAGEVTQSSENIFSMLNNADLEFPLIKDEKEEEIRLTHGRYIDLLKNEDRRVRQDAFEGMHGEYQKLENTFAAVLDSSVKGDVFYARARKYDSALESALDSDNISTDVYNNLIDTVSNNLEPLHQYMKLKKELLNLDELHIYDTYKPLIEEVDLKFKYEETKEIIKNAVKPLGNDYIQVVEKGFHSGWIDVYENKGKRSGAYSSGCYGVHPYILMNYTQDISNLFTLIHEMGHAMHSYYSNKNQPYLYSNYKIFVAEVASTLNENLLLDYMLENAKSREEKLYLLNYFLEGFRGTVYRQTMFAEFEKMIHESVEAGESLTSQAMQKMYRKLNQKYFGEALVIDEKLDYEWARIPHFYYNFYVYKYATGYSAAAALADKIQNDGPEAAAKYLEFLKAGGSDYPLNILRKAGVDMKKAKPIENAAAKFKNYLKQLQELI</sequence>
<keyword evidence="1" id="KW-0378">Hydrolase</keyword>
<dbReference type="PANTHER" id="PTHR11804:SF84">
    <property type="entry name" value="SACCHAROLYSIN"/>
    <property type="match status" value="1"/>
</dbReference>
<keyword evidence="1" id="KW-0479">Metal-binding</keyword>
<dbReference type="InterPro" id="IPR013647">
    <property type="entry name" value="OligopepF_N_dom"/>
</dbReference>
<dbReference type="Gene3D" id="1.20.140.70">
    <property type="entry name" value="Oligopeptidase f, N-terminal domain"/>
    <property type="match status" value="1"/>
</dbReference>
<dbReference type="InterPro" id="IPR042088">
    <property type="entry name" value="OligoPept_F_C"/>
</dbReference>
<dbReference type="EMBL" id="FNEH01000007">
    <property type="protein sequence ID" value="SDI48590.1"/>
    <property type="molecule type" value="Genomic_DNA"/>
</dbReference>
<keyword evidence="1" id="KW-0862">Zinc</keyword>
<comment type="cofactor">
    <cofactor evidence="1">
        <name>Zn(2+)</name>
        <dbReference type="ChEBI" id="CHEBI:29105"/>
    </cofactor>
    <text evidence="1">Binds 1 zinc ion.</text>
</comment>
<dbReference type="EC" id="3.4.24.-" evidence="1"/>
<dbReference type="Gene3D" id="1.10.287.830">
    <property type="entry name" value="putative peptidase helix hairpin domain like"/>
    <property type="match status" value="1"/>
</dbReference>
<dbReference type="OrthoDB" id="9766487at2"/>
<evidence type="ECO:0000313" key="5">
    <source>
        <dbReference type="Proteomes" id="UP000198945"/>
    </source>
</evidence>
<dbReference type="RefSeq" id="WP_073155535.1">
    <property type="nucleotide sequence ID" value="NZ_FNEH01000007.1"/>
</dbReference>
<evidence type="ECO:0000313" key="4">
    <source>
        <dbReference type="EMBL" id="SDI48590.1"/>
    </source>
</evidence>
<evidence type="ECO:0000259" key="3">
    <source>
        <dbReference type="Pfam" id="PF08439"/>
    </source>
</evidence>
<feature type="domain" description="Oligopeptidase F N-terminal" evidence="3">
    <location>
        <begin position="116"/>
        <end position="184"/>
    </location>
</feature>
<dbReference type="Proteomes" id="UP000198945">
    <property type="component" value="Unassembled WGS sequence"/>
</dbReference>
<evidence type="ECO:0000256" key="1">
    <source>
        <dbReference type="RuleBase" id="RU368091"/>
    </source>
</evidence>
<dbReference type="CDD" id="cd09608">
    <property type="entry name" value="M3B_PepF"/>
    <property type="match status" value="1"/>
</dbReference>
<dbReference type="STRING" id="54121.SAMN04515653_10691"/>
<dbReference type="GO" id="GO:0004222">
    <property type="term" value="F:metalloendopeptidase activity"/>
    <property type="evidence" value="ECO:0007669"/>
    <property type="project" value="UniProtKB-UniRule"/>
</dbReference>
<dbReference type="InterPro" id="IPR004438">
    <property type="entry name" value="Peptidase_M3B"/>
</dbReference>
<dbReference type="GO" id="GO:0046872">
    <property type="term" value="F:metal ion binding"/>
    <property type="evidence" value="ECO:0007669"/>
    <property type="project" value="UniProtKB-UniRule"/>
</dbReference>
<proteinExistence type="inferred from homology"/>
<evidence type="ECO:0000259" key="2">
    <source>
        <dbReference type="Pfam" id="PF01432"/>
    </source>
</evidence>
<dbReference type="AlphaFoldDB" id="A0A1M7GQS5"/>
<dbReference type="InterPro" id="IPR001567">
    <property type="entry name" value="Pept_M3A_M3B_dom"/>
</dbReference>
<comment type="function">
    <text evidence="1">Has oligopeptidase activity and degrades a variety of small bioactive peptides.</text>
</comment>
<dbReference type="GO" id="GO:0006508">
    <property type="term" value="P:proteolysis"/>
    <property type="evidence" value="ECO:0007669"/>
    <property type="project" value="UniProtKB-KW"/>
</dbReference>
<dbReference type="Pfam" id="PF08439">
    <property type="entry name" value="Peptidase_M3_N"/>
    <property type="match status" value="1"/>
</dbReference>
<dbReference type="Gene3D" id="1.10.1370.20">
    <property type="entry name" value="Oligoendopeptidase f, C-terminal domain"/>
    <property type="match status" value="1"/>
</dbReference>
<feature type="domain" description="Peptidase M3A/M3B catalytic" evidence="2">
    <location>
        <begin position="205"/>
        <end position="583"/>
    </location>
</feature>
<dbReference type="InterPro" id="IPR045090">
    <property type="entry name" value="Pept_M3A_M3B"/>
</dbReference>
<gene>
    <name evidence="4" type="ORF">SAMN04515654_10744</name>
</gene>
<reference evidence="4 5" key="1">
    <citation type="submission" date="2016-10" db="EMBL/GenBank/DDBJ databases">
        <authorList>
            <person name="de Groot N.N."/>
        </authorList>
    </citation>
    <scope>NUCLEOTIDE SEQUENCE [LARGE SCALE GENOMIC DNA]</scope>
    <source>
        <strain evidence="4 5">WG7</strain>
    </source>
</reference>
<dbReference type="SUPFAM" id="SSF55486">
    <property type="entry name" value="Metalloproteases ('zincins'), catalytic domain"/>
    <property type="match status" value="1"/>
</dbReference>
<dbReference type="NCBIfam" id="TIGR00181">
    <property type="entry name" value="pepF"/>
    <property type="match status" value="1"/>
</dbReference>
<keyword evidence="1" id="KW-0645">Protease</keyword>
<dbReference type="Pfam" id="PF01432">
    <property type="entry name" value="Peptidase_M3"/>
    <property type="match status" value="1"/>
</dbReference>
<accession>A0A1M7GQS5</accession>
<organism evidence="4 5">
    <name type="scientific">Halanaerobium congolense</name>
    <dbReference type="NCBI Taxonomy" id="54121"/>
    <lineage>
        <taxon>Bacteria</taxon>
        <taxon>Bacillati</taxon>
        <taxon>Bacillota</taxon>
        <taxon>Clostridia</taxon>
        <taxon>Halanaerobiales</taxon>
        <taxon>Halanaerobiaceae</taxon>
        <taxon>Halanaerobium</taxon>
    </lineage>
</organism>